<evidence type="ECO:0000256" key="2">
    <source>
        <dbReference type="ARBA" id="ARBA00022485"/>
    </source>
</evidence>
<feature type="domain" description="Radical SAM core" evidence="7">
    <location>
        <begin position="14"/>
        <end position="236"/>
    </location>
</feature>
<dbReference type="InterPro" id="IPR013785">
    <property type="entry name" value="Aldolase_TIM"/>
</dbReference>
<dbReference type="PANTHER" id="PTHR30352:SF13">
    <property type="entry name" value="GLYCYL-RADICAL ENZYME ACTIVATING ENZYME YJJW-RELATED"/>
    <property type="match status" value="1"/>
</dbReference>
<dbReference type="SFLD" id="SFLDG01094">
    <property type="entry name" value="Uncharacterised_Radical_SAM_Su"/>
    <property type="match status" value="1"/>
</dbReference>
<name>A0A7C3YUB9_UNCW3</name>
<evidence type="ECO:0000256" key="4">
    <source>
        <dbReference type="ARBA" id="ARBA00022723"/>
    </source>
</evidence>
<dbReference type="InterPro" id="IPR034457">
    <property type="entry name" value="Organic_radical-activating"/>
</dbReference>
<dbReference type="InterPro" id="IPR012840">
    <property type="entry name" value="NrdG2"/>
</dbReference>
<reference evidence="8" key="1">
    <citation type="journal article" date="2020" name="mSystems">
        <title>Genome- and Community-Level Interaction Insights into Carbon Utilization and Element Cycling Functions of Hydrothermarchaeota in Hydrothermal Sediment.</title>
        <authorList>
            <person name="Zhou Z."/>
            <person name="Liu Y."/>
            <person name="Xu W."/>
            <person name="Pan J."/>
            <person name="Luo Z.H."/>
            <person name="Li M."/>
        </authorList>
    </citation>
    <scope>NUCLEOTIDE SEQUENCE [LARGE SCALE GENOMIC DNA]</scope>
    <source>
        <strain evidence="8">SpSt-906</strain>
    </source>
</reference>
<evidence type="ECO:0000313" key="8">
    <source>
        <dbReference type="EMBL" id="HGE99115.1"/>
    </source>
</evidence>
<keyword evidence="4" id="KW-0479">Metal-binding</keyword>
<comment type="cofactor">
    <cofactor evidence="1">
        <name>[4Fe-4S] cluster</name>
        <dbReference type="ChEBI" id="CHEBI:49883"/>
    </cofactor>
</comment>
<keyword evidence="3" id="KW-0949">S-adenosyl-L-methionine</keyword>
<evidence type="ECO:0000256" key="6">
    <source>
        <dbReference type="ARBA" id="ARBA00023014"/>
    </source>
</evidence>
<keyword evidence="2" id="KW-0004">4Fe-4S</keyword>
<dbReference type="InterPro" id="IPR007197">
    <property type="entry name" value="rSAM"/>
</dbReference>
<proteinExistence type="predicted"/>
<keyword evidence="5" id="KW-0408">Iron</keyword>
<accession>A0A7C3YUB9</accession>
<dbReference type="SFLD" id="SFLDS00029">
    <property type="entry name" value="Radical_SAM"/>
    <property type="match status" value="1"/>
</dbReference>
<gene>
    <name evidence="8" type="ORF">ENX07_03480</name>
</gene>
<dbReference type="SUPFAM" id="SSF102114">
    <property type="entry name" value="Radical SAM enzymes"/>
    <property type="match status" value="1"/>
</dbReference>
<dbReference type="InterPro" id="IPR006638">
    <property type="entry name" value="Elp3/MiaA/NifB-like_rSAM"/>
</dbReference>
<dbReference type="PROSITE" id="PS51918">
    <property type="entry name" value="RADICAL_SAM"/>
    <property type="match status" value="1"/>
</dbReference>
<dbReference type="GO" id="GO:0051539">
    <property type="term" value="F:4 iron, 4 sulfur cluster binding"/>
    <property type="evidence" value="ECO:0007669"/>
    <property type="project" value="UniProtKB-KW"/>
</dbReference>
<dbReference type="GO" id="GO:0003824">
    <property type="term" value="F:catalytic activity"/>
    <property type="evidence" value="ECO:0007669"/>
    <property type="project" value="InterPro"/>
</dbReference>
<dbReference type="InterPro" id="IPR058240">
    <property type="entry name" value="rSAM_sf"/>
</dbReference>
<dbReference type="GO" id="GO:0046872">
    <property type="term" value="F:metal ion binding"/>
    <property type="evidence" value="ECO:0007669"/>
    <property type="project" value="UniProtKB-KW"/>
</dbReference>
<dbReference type="Pfam" id="PF04055">
    <property type="entry name" value="Radical_SAM"/>
    <property type="match status" value="1"/>
</dbReference>
<evidence type="ECO:0000259" key="7">
    <source>
        <dbReference type="PROSITE" id="PS51918"/>
    </source>
</evidence>
<comment type="caution">
    <text evidence="8">The sequence shown here is derived from an EMBL/GenBank/DDBJ whole genome shotgun (WGS) entry which is preliminary data.</text>
</comment>
<organism evidence="8">
    <name type="scientific">candidate division WOR-3 bacterium</name>
    <dbReference type="NCBI Taxonomy" id="2052148"/>
    <lineage>
        <taxon>Bacteria</taxon>
        <taxon>Bacteria division WOR-3</taxon>
    </lineage>
</organism>
<keyword evidence="6" id="KW-0411">Iron-sulfur</keyword>
<dbReference type="SMART" id="SM00729">
    <property type="entry name" value="Elp3"/>
    <property type="match status" value="1"/>
</dbReference>
<dbReference type="EMBL" id="DTMQ01000019">
    <property type="protein sequence ID" value="HGE99115.1"/>
    <property type="molecule type" value="Genomic_DNA"/>
</dbReference>
<dbReference type="NCBIfam" id="TIGR02495">
    <property type="entry name" value="NrdG2"/>
    <property type="match status" value="1"/>
</dbReference>
<dbReference type="Gene3D" id="3.20.20.70">
    <property type="entry name" value="Aldolase class I"/>
    <property type="match status" value="1"/>
</dbReference>
<evidence type="ECO:0000256" key="5">
    <source>
        <dbReference type="ARBA" id="ARBA00023004"/>
    </source>
</evidence>
<sequence>MEIYSFIPNSLSDWDGKISAVIFLGGCNFFCSFCQNYPLTGRNPKRFGLKPIAYEKVEESLKKNRRWIDGVVITGGEPLIHPEIFRLTQRIKEIGFPIKIDTNGSFPYVLSRLREKGLIDYCALDIKTALNPRKYRKAVGRKIEVGLIRRTIQFLLEGNLDYEFRTTLIRNLVGEEEIEAIGKIIRNGRRYFLQQYLPERARRKVFRKVQPYTREEAERLLALARRYIKETHLRGF</sequence>
<protein>
    <submittedName>
        <fullName evidence="8">Anaerobic ribonucleoside-triphosphate reductase activating protein</fullName>
    </submittedName>
</protein>
<dbReference type="CDD" id="cd01335">
    <property type="entry name" value="Radical_SAM"/>
    <property type="match status" value="1"/>
</dbReference>
<dbReference type="PANTHER" id="PTHR30352">
    <property type="entry name" value="PYRUVATE FORMATE-LYASE-ACTIVATING ENZYME"/>
    <property type="match status" value="1"/>
</dbReference>
<evidence type="ECO:0000256" key="3">
    <source>
        <dbReference type="ARBA" id="ARBA00022691"/>
    </source>
</evidence>
<evidence type="ECO:0000256" key="1">
    <source>
        <dbReference type="ARBA" id="ARBA00001966"/>
    </source>
</evidence>
<dbReference type="AlphaFoldDB" id="A0A7C3YUB9"/>